<dbReference type="Proteomes" id="UP000821845">
    <property type="component" value="Chromosome 3"/>
</dbReference>
<evidence type="ECO:0000313" key="2">
    <source>
        <dbReference type="Proteomes" id="UP000821845"/>
    </source>
</evidence>
<dbReference type="EMBL" id="CM023483">
    <property type="protein sequence ID" value="KAH6936591.1"/>
    <property type="molecule type" value="Genomic_DNA"/>
</dbReference>
<organism evidence="1 2">
    <name type="scientific">Hyalomma asiaticum</name>
    <name type="common">Tick</name>
    <dbReference type="NCBI Taxonomy" id="266040"/>
    <lineage>
        <taxon>Eukaryota</taxon>
        <taxon>Metazoa</taxon>
        <taxon>Ecdysozoa</taxon>
        <taxon>Arthropoda</taxon>
        <taxon>Chelicerata</taxon>
        <taxon>Arachnida</taxon>
        <taxon>Acari</taxon>
        <taxon>Parasitiformes</taxon>
        <taxon>Ixodida</taxon>
        <taxon>Ixodoidea</taxon>
        <taxon>Ixodidae</taxon>
        <taxon>Hyalomminae</taxon>
        <taxon>Hyalomma</taxon>
    </lineage>
</organism>
<comment type="caution">
    <text evidence="1">The sequence shown here is derived from an EMBL/GenBank/DDBJ whole genome shotgun (WGS) entry which is preliminary data.</text>
</comment>
<reference evidence="1" key="1">
    <citation type="submission" date="2020-05" db="EMBL/GenBank/DDBJ databases">
        <title>Large-scale comparative analyses of tick genomes elucidate their genetic diversity and vector capacities.</title>
        <authorList>
            <person name="Jia N."/>
            <person name="Wang J."/>
            <person name="Shi W."/>
            <person name="Du L."/>
            <person name="Sun Y."/>
            <person name="Zhan W."/>
            <person name="Jiang J."/>
            <person name="Wang Q."/>
            <person name="Zhang B."/>
            <person name="Ji P."/>
            <person name="Sakyi L.B."/>
            <person name="Cui X."/>
            <person name="Yuan T."/>
            <person name="Jiang B."/>
            <person name="Yang W."/>
            <person name="Lam T.T.-Y."/>
            <person name="Chang Q."/>
            <person name="Ding S."/>
            <person name="Wang X."/>
            <person name="Zhu J."/>
            <person name="Ruan X."/>
            <person name="Zhao L."/>
            <person name="Wei J."/>
            <person name="Que T."/>
            <person name="Du C."/>
            <person name="Cheng J."/>
            <person name="Dai P."/>
            <person name="Han X."/>
            <person name="Huang E."/>
            <person name="Gao Y."/>
            <person name="Liu J."/>
            <person name="Shao H."/>
            <person name="Ye R."/>
            <person name="Li L."/>
            <person name="Wei W."/>
            <person name="Wang X."/>
            <person name="Wang C."/>
            <person name="Yang T."/>
            <person name="Huo Q."/>
            <person name="Li W."/>
            <person name="Guo W."/>
            <person name="Chen H."/>
            <person name="Zhou L."/>
            <person name="Ni X."/>
            <person name="Tian J."/>
            <person name="Zhou Y."/>
            <person name="Sheng Y."/>
            <person name="Liu T."/>
            <person name="Pan Y."/>
            <person name="Xia L."/>
            <person name="Li J."/>
            <person name="Zhao F."/>
            <person name="Cao W."/>
        </authorList>
    </citation>
    <scope>NUCLEOTIDE SEQUENCE</scope>
    <source>
        <strain evidence="1">Hyas-2018</strain>
    </source>
</reference>
<name>A0ACB7SRM9_HYAAI</name>
<protein>
    <submittedName>
        <fullName evidence="1">Uncharacterized protein</fullName>
    </submittedName>
</protein>
<accession>A0ACB7SRM9</accession>
<keyword evidence="2" id="KW-1185">Reference proteome</keyword>
<evidence type="ECO:0000313" key="1">
    <source>
        <dbReference type="EMBL" id="KAH6936591.1"/>
    </source>
</evidence>
<sequence>MHRGSAPPAGSLRDDVLLLLASSACWGPLPVRSPPPLLAGAAAGGRKEGHGEGSARTKRGGRRERKKSSLLGRLLTTPASSDGRRRDLGSRRPARLASVASPTAAADLASAACRTAAAAVLRRFRGSVVVSPSQTRRFFRVVDAPISRCAAEFVAAAPYPFLLLGVTCLGQRTAATEEPPVYLFTFDDVGMVFQRWGLCRGSSKTDEPQPTAPAATEPGRPRPGPKPAPPPRKRGPPLDITPTPQKDGESLDETRRQQEQTASPFDENAEWAEIADIMASFGSGIARESIFARDMEEEFARTLTRQNKKKSETNGSASSCPESIEHWLQDLGLPEYANLLLVNGYDDVRFLGGGLVEDQDLLDMGVSNAEHRRLMVESAAQKLPPVPRLEPGSDPGLDAWLDSIGLGCYAQRFRDNGLGSLDRCRQIWELELNTVLEISKLGHQKRILASLGERANNSYADLDELDLGLSKLNMGLRELGVEDDDRLAPSSLRIRPPTQLMSDPGRSPASHSTASTAAAQWRHDPELLINGSCEYTAHYLGSTLVKELQGTESTRQSIHKLKTSTRKMGKVPCVLLSVSHRGVKFVDAVTKRPVCEHEIRNIHCACQDAEDLTHFAYITKEHKTNHHYCHVFCAQTMELATEIILTLGQAFEVAYQLALRGQSGNGTSASSSHQDTSCQRLPPTNSHRT</sequence>
<gene>
    <name evidence="1" type="ORF">HPB50_019776</name>
</gene>
<proteinExistence type="predicted"/>